<proteinExistence type="predicted"/>
<sequence>YTGGNRMKWHTYALALVVASAFLGYSLPAHAQQPPTAGKQAYGYQWANSYNTHDWNRLYHYPYVWYPQNYYADGYMKSANDLYHRYPQEMRVPVYNRSWQNYYPKSRRYHQGHHFQLDVF</sequence>
<name>X1DCU5_9ZZZZ</name>
<evidence type="ECO:0008006" key="2">
    <source>
        <dbReference type="Google" id="ProtNLM"/>
    </source>
</evidence>
<dbReference type="EMBL" id="BART01022968">
    <property type="protein sequence ID" value="GAH02884.1"/>
    <property type="molecule type" value="Genomic_DNA"/>
</dbReference>
<protein>
    <recommendedName>
        <fullName evidence="2">Calmodulin-binding protein</fullName>
    </recommendedName>
</protein>
<dbReference type="AlphaFoldDB" id="X1DCU5"/>
<feature type="non-terminal residue" evidence="1">
    <location>
        <position position="1"/>
    </location>
</feature>
<accession>X1DCU5</accession>
<organism evidence="1">
    <name type="scientific">marine sediment metagenome</name>
    <dbReference type="NCBI Taxonomy" id="412755"/>
    <lineage>
        <taxon>unclassified sequences</taxon>
        <taxon>metagenomes</taxon>
        <taxon>ecological metagenomes</taxon>
    </lineage>
</organism>
<evidence type="ECO:0000313" key="1">
    <source>
        <dbReference type="EMBL" id="GAH02884.1"/>
    </source>
</evidence>
<comment type="caution">
    <text evidence="1">The sequence shown here is derived from an EMBL/GenBank/DDBJ whole genome shotgun (WGS) entry which is preliminary data.</text>
</comment>
<gene>
    <name evidence="1" type="ORF">S01H4_41926</name>
</gene>
<reference evidence="1" key="1">
    <citation type="journal article" date="2014" name="Front. Microbiol.">
        <title>High frequency of phylogenetically diverse reductive dehalogenase-homologous genes in deep subseafloor sedimentary metagenomes.</title>
        <authorList>
            <person name="Kawai M."/>
            <person name="Futagami T."/>
            <person name="Toyoda A."/>
            <person name="Takaki Y."/>
            <person name="Nishi S."/>
            <person name="Hori S."/>
            <person name="Arai W."/>
            <person name="Tsubouchi T."/>
            <person name="Morono Y."/>
            <person name="Uchiyama I."/>
            <person name="Ito T."/>
            <person name="Fujiyama A."/>
            <person name="Inagaki F."/>
            <person name="Takami H."/>
        </authorList>
    </citation>
    <scope>NUCLEOTIDE SEQUENCE</scope>
    <source>
        <strain evidence="1">Expedition CK06-06</strain>
    </source>
</reference>